<reference evidence="1" key="1">
    <citation type="submission" date="2020-05" db="EMBL/GenBank/DDBJ databases">
        <authorList>
            <person name="Chiriac C."/>
            <person name="Salcher M."/>
            <person name="Ghai R."/>
            <person name="Kavagutti S V."/>
        </authorList>
    </citation>
    <scope>NUCLEOTIDE SEQUENCE</scope>
</reference>
<name>A0A6J6XZQ7_9ZZZZ</name>
<protein>
    <submittedName>
        <fullName evidence="1">Unannotated protein</fullName>
    </submittedName>
</protein>
<dbReference type="EMBL" id="CAFAAK010000105">
    <property type="protein sequence ID" value="CAB4800626.1"/>
    <property type="molecule type" value="Genomic_DNA"/>
</dbReference>
<organism evidence="1">
    <name type="scientific">freshwater metagenome</name>
    <dbReference type="NCBI Taxonomy" id="449393"/>
    <lineage>
        <taxon>unclassified sequences</taxon>
        <taxon>metagenomes</taxon>
        <taxon>ecological metagenomes</taxon>
    </lineage>
</organism>
<accession>A0A6J6XZQ7</accession>
<dbReference type="AlphaFoldDB" id="A0A6J6XZQ7"/>
<gene>
    <name evidence="1" type="ORF">UFOPK3024_00584</name>
</gene>
<sequence length="56" mass="6021">MPFPSEGLRPPRVGWDYRIDLFPAALHMDSDLGIGNGNAGVVVKGFGEIARIVTLP</sequence>
<proteinExistence type="predicted"/>
<evidence type="ECO:0000313" key="1">
    <source>
        <dbReference type="EMBL" id="CAB4800626.1"/>
    </source>
</evidence>